<feature type="region of interest" description="Disordered" evidence="1">
    <location>
        <begin position="51"/>
        <end position="81"/>
    </location>
</feature>
<gene>
    <name evidence="2" type="ORF">PCOR1329_LOCUS6748</name>
</gene>
<sequence length="257" mass="27321">AIQNMIELASTRAAEKTGEASMAQVKEVATTAAKAAAREVLADLDSRMRKLESNPSLAGGASTTGGTVRGDGPYAPSAAERHVPGGVDIKGFVDDWKDPDPSSLTAQAAQRLLHLVSSNLATELNGLIDAPRTTAMLDKKALHTKVTIYLKDRSRGNAWTLKKAIQALADNGTLPNQAAKFYAATETFGMSKTRMKLDYLKIGGSQHIVARRIVGVAHPVKLATFSQAMGWSLSLQNWRDSGCTAEETDIMGAITNA</sequence>
<organism evidence="2 3">
    <name type="scientific">Prorocentrum cordatum</name>
    <dbReference type="NCBI Taxonomy" id="2364126"/>
    <lineage>
        <taxon>Eukaryota</taxon>
        <taxon>Sar</taxon>
        <taxon>Alveolata</taxon>
        <taxon>Dinophyceae</taxon>
        <taxon>Prorocentrales</taxon>
        <taxon>Prorocentraceae</taxon>
        <taxon>Prorocentrum</taxon>
    </lineage>
</organism>
<accession>A0ABN9Q423</accession>
<feature type="non-terminal residue" evidence="2">
    <location>
        <position position="1"/>
    </location>
</feature>
<proteinExistence type="predicted"/>
<evidence type="ECO:0000313" key="3">
    <source>
        <dbReference type="Proteomes" id="UP001189429"/>
    </source>
</evidence>
<evidence type="ECO:0000313" key="2">
    <source>
        <dbReference type="EMBL" id="CAK0797753.1"/>
    </source>
</evidence>
<dbReference type="EMBL" id="CAUYUJ010001813">
    <property type="protein sequence ID" value="CAK0797753.1"/>
    <property type="molecule type" value="Genomic_DNA"/>
</dbReference>
<dbReference type="Proteomes" id="UP001189429">
    <property type="component" value="Unassembled WGS sequence"/>
</dbReference>
<reference evidence="2" key="1">
    <citation type="submission" date="2023-10" db="EMBL/GenBank/DDBJ databases">
        <authorList>
            <person name="Chen Y."/>
            <person name="Shah S."/>
            <person name="Dougan E. K."/>
            <person name="Thang M."/>
            <person name="Chan C."/>
        </authorList>
    </citation>
    <scope>NUCLEOTIDE SEQUENCE [LARGE SCALE GENOMIC DNA]</scope>
</reference>
<evidence type="ECO:0000256" key="1">
    <source>
        <dbReference type="SAM" id="MobiDB-lite"/>
    </source>
</evidence>
<comment type="caution">
    <text evidence="2">The sequence shown here is derived from an EMBL/GenBank/DDBJ whole genome shotgun (WGS) entry which is preliminary data.</text>
</comment>
<protein>
    <submittedName>
        <fullName evidence="2">Uncharacterized protein</fullName>
    </submittedName>
</protein>
<keyword evidence="3" id="KW-1185">Reference proteome</keyword>
<name>A0ABN9Q423_9DINO</name>